<comment type="caution">
    <text evidence="2">The sequence shown here is derived from an EMBL/GenBank/DDBJ whole genome shotgun (WGS) entry which is preliminary data.</text>
</comment>
<dbReference type="PANTHER" id="PTHR13538">
    <property type="entry name" value="N-ACETYLTRANSFERASE 6"/>
    <property type="match status" value="1"/>
</dbReference>
<sequence length="153" mass="17120">MLEIVRLADRPDLIPVCARWNHDEWGHSAGISEQQIDRAFHNIARSDDGQTARVALWDHVPVGLSLLIHNDLETHAHLKPWLASLFVVPAFRGKGIGKGLVAAIEDAAAELGYGQVYLYTRTPVFYQQLGWSTFEELAGDHADMSILRKPLTR</sequence>
<protein>
    <submittedName>
        <fullName evidence="2">GNAT family N-acetyltransferase</fullName>
    </submittedName>
</protein>
<name>A0A949PQW8_9HYPH</name>
<evidence type="ECO:0000259" key="1">
    <source>
        <dbReference type="PROSITE" id="PS51186"/>
    </source>
</evidence>
<dbReference type="InterPro" id="IPR000182">
    <property type="entry name" value="GNAT_dom"/>
</dbReference>
<dbReference type="PANTHER" id="PTHR13538:SF4">
    <property type="entry name" value="N-ALPHA-ACETYLTRANSFERASE 80"/>
    <property type="match status" value="1"/>
</dbReference>
<dbReference type="RefSeq" id="WP_217679025.1">
    <property type="nucleotide sequence ID" value="NZ_JAHRVA010000009.1"/>
</dbReference>
<dbReference type="InterPro" id="IPR039840">
    <property type="entry name" value="NAA80"/>
</dbReference>
<dbReference type="GO" id="GO:0008080">
    <property type="term" value="F:N-acetyltransferase activity"/>
    <property type="evidence" value="ECO:0007669"/>
    <property type="project" value="InterPro"/>
</dbReference>
<organism evidence="2 3">
    <name type="scientific">Falsochrobactrum tianjinense</name>
    <dbReference type="NCBI Taxonomy" id="2706015"/>
    <lineage>
        <taxon>Bacteria</taxon>
        <taxon>Pseudomonadati</taxon>
        <taxon>Pseudomonadota</taxon>
        <taxon>Alphaproteobacteria</taxon>
        <taxon>Hyphomicrobiales</taxon>
        <taxon>Brucellaceae</taxon>
        <taxon>Falsochrobactrum</taxon>
    </lineage>
</organism>
<gene>
    <name evidence="2" type="ORF">KUG47_16205</name>
</gene>
<dbReference type="Proteomes" id="UP000752297">
    <property type="component" value="Unassembled WGS sequence"/>
</dbReference>
<feature type="domain" description="N-acetyltransferase" evidence="1">
    <location>
        <begin position="3"/>
        <end position="149"/>
    </location>
</feature>
<dbReference type="GO" id="GO:0005737">
    <property type="term" value="C:cytoplasm"/>
    <property type="evidence" value="ECO:0007669"/>
    <property type="project" value="TreeGrafter"/>
</dbReference>
<dbReference type="PROSITE" id="PS51186">
    <property type="entry name" value="GNAT"/>
    <property type="match status" value="1"/>
</dbReference>
<dbReference type="Pfam" id="PF00583">
    <property type="entry name" value="Acetyltransf_1"/>
    <property type="match status" value="1"/>
</dbReference>
<accession>A0A949PQW8</accession>
<dbReference type="CDD" id="cd04301">
    <property type="entry name" value="NAT_SF"/>
    <property type="match status" value="1"/>
</dbReference>
<dbReference type="EMBL" id="JAHRVA010000009">
    <property type="protein sequence ID" value="MBV2145039.1"/>
    <property type="molecule type" value="Genomic_DNA"/>
</dbReference>
<reference evidence="2 3" key="1">
    <citation type="submission" date="2021-06" db="EMBL/GenBank/DDBJ databases">
        <title>Falsochrobactrum tianjin sp.nov., a new petroleum-degrading bacteria isolated from oily soils.</title>
        <authorList>
            <person name="Chen G."/>
            <person name="Chen H."/>
            <person name="Tian J."/>
            <person name="Qing J."/>
            <person name="Zhong L."/>
            <person name="Ma W."/>
            <person name="Song Y."/>
            <person name="Cui X."/>
            <person name="Yan B."/>
        </authorList>
    </citation>
    <scope>NUCLEOTIDE SEQUENCE [LARGE SCALE GENOMIC DNA]</scope>
    <source>
        <strain evidence="2 3">TDYN1</strain>
    </source>
</reference>
<evidence type="ECO:0000313" key="2">
    <source>
        <dbReference type="EMBL" id="MBV2145039.1"/>
    </source>
</evidence>
<proteinExistence type="predicted"/>
<keyword evidence="3" id="KW-1185">Reference proteome</keyword>
<dbReference type="AlphaFoldDB" id="A0A949PQW8"/>
<dbReference type="GO" id="GO:1905502">
    <property type="term" value="F:acetyl-CoA binding"/>
    <property type="evidence" value="ECO:0007669"/>
    <property type="project" value="TreeGrafter"/>
</dbReference>
<evidence type="ECO:0000313" key="3">
    <source>
        <dbReference type="Proteomes" id="UP000752297"/>
    </source>
</evidence>